<organism evidence="15 16">
    <name type="scientific">Arachis duranensis</name>
    <name type="common">Wild peanut</name>
    <dbReference type="NCBI Taxonomy" id="130453"/>
    <lineage>
        <taxon>Eukaryota</taxon>
        <taxon>Viridiplantae</taxon>
        <taxon>Streptophyta</taxon>
        <taxon>Embryophyta</taxon>
        <taxon>Tracheophyta</taxon>
        <taxon>Spermatophyta</taxon>
        <taxon>Magnoliopsida</taxon>
        <taxon>eudicotyledons</taxon>
        <taxon>Gunneridae</taxon>
        <taxon>Pentapetalae</taxon>
        <taxon>rosids</taxon>
        <taxon>fabids</taxon>
        <taxon>Fabales</taxon>
        <taxon>Fabaceae</taxon>
        <taxon>Papilionoideae</taxon>
        <taxon>50 kb inversion clade</taxon>
        <taxon>dalbergioids sensu lato</taxon>
        <taxon>Dalbergieae</taxon>
        <taxon>Pterocarpus clade</taxon>
        <taxon>Arachis</taxon>
    </lineage>
</organism>
<evidence type="ECO:0000256" key="10">
    <source>
        <dbReference type="ARBA" id="ARBA00023136"/>
    </source>
</evidence>
<keyword evidence="5" id="KW-0732">Signal</keyword>
<evidence type="ECO:0000313" key="16">
    <source>
        <dbReference type="RefSeq" id="XP_020999615.2"/>
    </source>
</evidence>
<evidence type="ECO:0000256" key="8">
    <source>
        <dbReference type="ARBA" id="ARBA00022840"/>
    </source>
</evidence>
<proteinExistence type="predicted"/>
<protein>
    <submittedName>
        <fullName evidence="16">LEAF RUST 10 DISEASE-RESISTANCE LOCUS RECEPTOR-LIKE PROTEIN KINASE-like 2.5 isoform X1</fullName>
    </submittedName>
</protein>
<dbReference type="GO" id="GO:0016020">
    <property type="term" value="C:membrane"/>
    <property type="evidence" value="ECO:0007669"/>
    <property type="project" value="UniProtKB-SubCell"/>
</dbReference>
<dbReference type="PROSITE" id="PS50011">
    <property type="entry name" value="PROTEIN_KINASE_DOM"/>
    <property type="match status" value="1"/>
</dbReference>
<dbReference type="InterPro" id="IPR032872">
    <property type="entry name" value="WAK_assoc_C"/>
</dbReference>
<dbReference type="GO" id="GO:0004674">
    <property type="term" value="F:protein serine/threonine kinase activity"/>
    <property type="evidence" value="ECO:0007669"/>
    <property type="project" value="UniProtKB-KW"/>
</dbReference>
<dbReference type="Proteomes" id="UP000515211">
    <property type="component" value="Chromosome 5"/>
</dbReference>
<dbReference type="CDD" id="cd14066">
    <property type="entry name" value="STKc_IRAK"/>
    <property type="match status" value="1"/>
</dbReference>
<keyword evidence="8 12" id="KW-0067">ATP-binding</keyword>
<dbReference type="InterPro" id="IPR001245">
    <property type="entry name" value="Ser-Thr/Tyr_kinase_cat_dom"/>
</dbReference>
<evidence type="ECO:0000256" key="7">
    <source>
        <dbReference type="ARBA" id="ARBA00022777"/>
    </source>
</evidence>
<comment type="subcellular location">
    <subcellularLocation>
        <location evidence="1">Membrane</location>
        <topology evidence="1">Single-pass type I membrane protein</topology>
    </subcellularLocation>
</comment>
<feature type="domain" description="Protein kinase" evidence="14">
    <location>
        <begin position="310"/>
        <end position="593"/>
    </location>
</feature>
<evidence type="ECO:0000256" key="12">
    <source>
        <dbReference type="PROSITE-ProRule" id="PRU10141"/>
    </source>
</evidence>
<dbReference type="Gene3D" id="3.30.200.20">
    <property type="entry name" value="Phosphorylase Kinase, domain 1"/>
    <property type="match status" value="1"/>
</dbReference>
<keyword evidence="7" id="KW-0418">Kinase</keyword>
<dbReference type="InterPro" id="IPR011009">
    <property type="entry name" value="Kinase-like_dom_sf"/>
</dbReference>
<evidence type="ECO:0000256" key="1">
    <source>
        <dbReference type="ARBA" id="ARBA00004479"/>
    </source>
</evidence>
<evidence type="ECO:0000256" key="13">
    <source>
        <dbReference type="SAM" id="Phobius"/>
    </source>
</evidence>
<dbReference type="GeneID" id="107490348"/>
<dbReference type="InterPro" id="IPR045874">
    <property type="entry name" value="LRK10/LRL21-25-like"/>
</dbReference>
<dbReference type="PROSITE" id="PS00107">
    <property type="entry name" value="PROTEIN_KINASE_ATP"/>
    <property type="match status" value="1"/>
</dbReference>
<dbReference type="GO" id="GO:0005524">
    <property type="term" value="F:ATP binding"/>
    <property type="evidence" value="ECO:0007669"/>
    <property type="project" value="UniProtKB-UniRule"/>
</dbReference>
<evidence type="ECO:0000256" key="9">
    <source>
        <dbReference type="ARBA" id="ARBA00022989"/>
    </source>
</evidence>
<evidence type="ECO:0000259" key="14">
    <source>
        <dbReference type="PROSITE" id="PS50011"/>
    </source>
</evidence>
<keyword evidence="4 13" id="KW-0812">Transmembrane</keyword>
<dbReference type="FunFam" id="1.10.510.10:FF:000590">
    <property type="entry name" value="PR5-like receptor kinase"/>
    <property type="match status" value="1"/>
</dbReference>
<dbReference type="InterPro" id="IPR008271">
    <property type="entry name" value="Ser/Thr_kinase_AS"/>
</dbReference>
<keyword evidence="15" id="KW-1185">Reference proteome</keyword>
<feature type="transmembrane region" description="Helical" evidence="13">
    <location>
        <begin position="242"/>
        <end position="268"/>
    </location>
</feature>
<dbReference type="Pfam" id="PF14380">
    <property type="entry name" value="WAK_assoc"/>
    <property type="match status" value="1"/>
</dbReference>
<dbReference type="AlphaFoldDB" id="A0A6P5NTQ5"/>
<evidence type="ECO:0000256" key="11">
    <source>
        <dbReference type="ARBA" id="ARBA00023180"/>
    </source>
</evidence>
<dbReference type="KEGG" id="adu:107490348"/>
<dbReference type="PROSITE" id="PS00108">
    <property type="entry name" value="PROTEIN_KINASE_ST"/>
    <property type="match status" value="1"/>
</dbReference>
<evidence type="ECO:0000256" key="5">
    <source>
        <dbReference type="ARBA" id="ARBA00022729"/>
    </source>
</evidence>
<keyword evidence="11" id="KW-0325">Glycoprotein</keyword>
<evidence type="ECO:0000256" key="6">
    <source>
        <dbReference type="ARBA" id="ARBA00022741"/>
    </source>
</evidence>
<feature type="transmembrane region" description="Helical" evidence="13">
    <location>
        <begin position="186"/>
        <end position="211"/>
    </location>
</feature>
<keyword evidence="6 12" id="KW-0547">Nucleotide-binding</keyword>
<accession>A0A6P5NTQ5</accession>
<dbReference type="SUPFAM" id="SSF56112">
    <property type="entry name" value="Protein kinase-like (PK-like)"/>
    <property type="match status" value="1"/>
</dbReference>
<feature type="binding site" evidence="12">
    <location>
        <position position="338"/>
    </location>
    <ligand>
        <name>ATP</name>
        <dbReference type="ChEBI" id="CHEBI:30616"/>
    </ligand>
</feature>
<reference evidence="15" key="1">
    <citation type="journal article" date="2016" name="Nat. Genet.">
        <title>The genome sequences of Arachis duranensis and Arachis ipaensis, the diploid ancestors of cultivated peanut.</title>
        <authorList>
            <person name="Bertioli D.J."/>
            <person name="Cannon S.B."/>
            <person name="Froenicke L."/>
            <person name="Huang G."/>
            <person name="Farmer A.D."/>
            <person name="Cannon E.K."/>
            <person name="Liu X."/>
            <person name="Gao D."/>
            <person name="Clevenger J."/>
            <person name="Dash S."/>
            <person name="Ren L."/>
            <person name="Moretzsohn M.C."/>
            <person name="Shirasawa K."/>
            <person name="Huang W."/>
            <person name="Vidigal B."/>
            <person name="Abernathy B."/>
            <person name="Chu Y."/>
            <person name="Niederhuth C.E."/>
            <person name="Umale P."/>
            <person name="Araujo A.C."/>
            <person name="Kozik A."/>
            <person name="Kim K.D."/>
            <person name="Burow M.D."/>
            <person name="Varshney R.K."/>
            <person name="Wang X."/>
            <person name="Zhang X."/>
            <person name="Barkley N."/>
            <person name="Guimaraes P.M."/>
            <person name="Isobe S."/>
            <person name="Guo B."/>
            <person name="Liao B."/>
            <person name="Stalker H.T."/>
            <person name="Schmitz R.J."/>
            <person name="Scheffler B.E."/>
            <person name="Leal-Bertioli S.C."/>
            <person name="Xun X."/>
            <person name="Jackson S.A."/>
            <person name="Michelmore R."/>
            <person name="Ozias-Akins P."/>
        </authorList>
    </citation>
    <scope>NUCLEOTIDE SEQUENCE [LARGE SCALE GENOMIC DNA]</scope>
    <source>
        <strain evidence="15">cv. V14167</strain>
    </source>
</reference>
<dbReference type="FunFam" id="3.30.200.20:FF:000178">
    <property type="entry name" value="serine/threonine-protein kinase PBS1-like"/>
    <property type="match status" value="1"/>
</dbReference>
<dbReference type="Pfam" id="PF07714">
    <property type="entry name" value="PK_Tyr_Ser-Thr"/>
    <property type="match status" value="1"/>
</dbReference>
<dbReference type="RefSeq" id="XP_020999615.2">
    <property type="nucleotide sequence ID" value="XM_021143956.2"/>
</dbReference>
<evidence type="ECO:0000313" key="15">
    <source>
        <dbReference type="Proteomes" id="UP000515211"/>
    </source>
</evidence>
<gene>
    <name evidence="16" type="primary">LOC107490348</name>
</gene>
<dbReference type="InterPro" id="IPR017441">
    <property type="entry name" value="Protein_kinase_ATP_BS"/>
</dbReference>
<keyword evidence="9 13" id="KW-1133">Transmembrane helix</keyword>
<evidence type="ECO:0000256" key="3">
    <source>
        <dbReference type="ARBA" id="ARBA00022679"/>
    </source>
</evidence>
<evidence type="ECO:0000256" key="4">
    <source>
        <dbReference type="ARBA" id="ARBA00022692"/>
    </source>
</evidence>
<name>A0A6P5NTQ5_ARADU</name>
<dbReference type="Gene3D" id="1.10.510.10">
    <property type="entry name" value="Transferase(Phosphotransferase) domain 1"/>
    <property type="match status" value="1"/>
</dbReference>
<keyword evidence="10 13" id="KW-0472">Membrane</keyword>
<keyword evidence="2" id="KW-0723">Serine/threonine-protein kinase</keyword>
<dbReference type="PANTHER" id="PTHR27009">
    <property type="entry name" value="RUST RESISTANCE KINASE LR10-RELATED"/>
    <property type="match status" value="1"/>
</dbReference>
<reference evidence="16" key="2">
    <citation type="submission" date="2025-08" db="UniProtKB">
        <authorList>
            <consortium name="RefSeq"/>
        </authorList>
    </citation>
    <scope>IDENTIFICATION</scope>
    <source>
        <tissue evidence="16">Whole plant</tissue>
    </source>
</reference>
<sequence>MGSQQFSVENEDPLINYYTVKLVPIPRDGEPDLCSLSFDYFLNDTLFTYNQTVHNITIFYDCNYSSIYSDNHSLGCVGSGGGGHVVYYNGTEKEVLASHQDLKNCRHRIQVAAEAVSLKGDGGGEASALYFGKGVSVNYTYSQDCKRCVDSGGSCGSNDTHPFTCYCPDGSNDLQCPHRNRNHLRWIVIGTVATVVVGVLALAMAMAIYFYQRRKKTTYGMSSDRSSFKDTEKRSQYFGPQLHCSLVVAWHYASSGVTVAVITVFRLLATCLAPKSLKIKSNQQIETFLKNHGVLTLKRYKFSDVKKMTNSFKDKLGQGGFGAVYKGKLSNGFDVAVKILNPSKGNGEEFINEVASISRTSHVNVVTLLGFCFEGHKKVLIYEFMSNGSLDNFIYKKDPKSTPLLSWDNLYQISIGIARGLEYLHRGCNIRILHFDIKPHNILLDENFCPKISDFGLAKLCPRKESHISMSETRGTIGYIAPEVSNRHFGRVSYKSDVYSYGMMLLEMVGMKEKNITAEPSQSSEMYFPDWIYKRLEQGSQLGPDDDGEVIIEENDVVKKMTVVGLWCIQPIPDDRPTMSKVVEMLEGSMNFLELPPRPVLSSQIRLVIESSTIVSSLTESSSIVS</sequence>
<evidence type="ECO:0000256" key="2">
    <source>
        <dbReference type="ARBA" id="ARBA00022527"/>
    </source>
</evidence>
<dbReference type="SMART" id="SM00220">
    <property type="entry name" value="S_TKc"/>
    <property type="match status" value="1"/>
</dbReference>
<keyword evidence="3" id="KW-0808">Transferase</keyword>
<dbReference type="InterPro" id="IPR000719">
    <property type="entry name" value="Prot_kinase_dom"/>
</dbReference>